<comment type="caution">
    <text evidence="2">The sequence shown here is derived from an EMBL/GenBank/DDBJ whole genome shotgun (WGS) entry which is preliminary data.</text>
</comment>
<proteinExistence type="predicted"/>
<evidence type="ECO:0000313" key="2">
    <source>
        <dbReference type="EMBL" id="GAA0725771.1"/>
    </source>
</evidence>
<dbReference type="CDD" id="cd07713">
    <property type="entry name" value="DHPS-like_MBL-fold"/>
    <property type="match status" value="1"/>
</dbReference>
<dbReference type="InterPro" id="IPR052926">
    <property type="entry name" value="Metallo-beta-lactamase_dom"/>
</dbReference>
<sequence>MKITALMENTKINEDLACEHGLSLYIEFGNKKILLDTGASGSFLSNGEKLGINIEEIDAVVLSHGHNDHGGGLKAFFSSNSIGKVYLKKEAIKDYYAYKEGDKKYIGLGKDMIEDNWKRLNFINEFTEIEKNIFIISEIEKDYPLPQGNSNLYMEDKNGFRRDEFTHELVLVIRGEEGIVIFTGCAHNGIINIIKTAKDLFPGEKIKGIVGGFHLMNEGRWDGLCMENEEIDKISGVIIKEEVEVVYTGHCTGERGYLRLKEKLGEGVKYLSTGDKIDI</sequence>
<dbReference type="InterPro" id="IPR001279">
    <property type="entry name" value="Metallo-B-lactamas"/>
</dbReference>
<dbReference type="Gene3D" id="3.60.15.10">
    <property type="entry name" value="Ribonuclease Z/Hydroxyacylglutathione hydrolase-like"/>
    <property type="match status" value="1"/>
</dbReference>
<dbReference type="Pfam" id="PF00753">
    <property type="entry name" value="Lactamase_B"/>
    <property type="match status" value="1"/>
</dbReference>
<dbReference type="InterPro" id="IPR041712">
    <property type="entry name" value="DHPS-like_MBL-fold"/>
</dbReference>
<organism evidence="2 3">
    <name type="scientific">Clostridium malenominatum</name>
    <dbReference type="NCBI Taxonomy" id="1539"/>
    <lineage>
        <taxon>Bacteria</taxon>
        <taxon>Bacillati</taxon>
        <taxon>Bacillota</taxon>
        <taxon>Clostridia</taxon>
        <taxon>Eubacteriales</taxon>
        <taxon>Clostridiaceae</taxon>
        <taxon>Clostridium</taxon>
    </lineage>
</organism>
<keyword evidence="3" id="KW-1185">Reference proteome</keyword>
<dbReference type="RefSeq" id="WP_343769506.1">
    <property type="nucleotide sequence ID" value="NZ_BAAACF010000001.1"/>
</dbReference>
<dbReference type="SUPFAM" id="SSF56281">
    <property type="entry name" value="Metallo-hydrolase/oxidoreductase"/>
    <property type="match status" value="1"/>
</dbReference>
<gene>
    <name evidence="2" type="ORF">GCM10008905_21650</name>
</gene>
<reference evidence="2 3" key="1">
    <citation type="journal article" date="2019" name="Int. J. Syst. Evol. Microbiol.">
        <title>The Global Catalogue of Microorganisms (GCM) 10K type strain sequencing project: providing services to taxonomists for standard genome sequencing and annotation.</title>
        <authorList>
            <consortium name="The Broad Institute Genomics Platform"/>
            <consortium name="The Broad Institute Genome Sequencing Center for Infectious Disease"/>
            <person name="Wu L."/>
            <person name="Ma J."/>
        </authorList>
    </citation>
    <scope>NUCLEOTIDE SEQUENCE [LARGE SCALE GENOMIC DNA]</scope>
    <source>
        <strain evidence="2 3">JCM 1405</strain>
    </source>
</reference>
<protein>
    <submittedName>
        <fullName evidence="2">MBL fold metallo-hydrolase</fullName>
    </submittedName>
</protein>
<evidence type="ECO:0000313" key="3">
    <source>
        <dbReference type="Proteomes" id="UP001500339"/>
    </source>
</evidence>
<dbReference type="PANTHER" id="PTHR13754:SF13">
    <property type="entry name" value="METALLO-BETA-LACTAMASE SUPERFAMILY PROTEIN (AFU_ORTHOLOGUE AFUA_3G07630)"/>
    <property type="match status" value="1"/>
</dbReference>
<name>A0ABN1J1E2_9CLOT</name>
<accession>A0ABN1J1E2</accession>
<feature type="domain" description="Metallo-beta-lactamase" evidence="1">
    <location>
        <begin position="21"/>
        <end position="188"/>
    </location>
</feature>
<dbReference type="EMBL" id="BAAACF010000001">
    <property type="protein sequence ID" value="GAA0725771.1"/>
    <property type="molecule type" value="Genomic_DNA"/>
</dbReference>
<evidence type="ECO:0000259" key="1">
    <source>
        <dbReference type="Pfam" id="PF00753"/>
    </source>
</evidence>
<dbReference type="PANTHER" id="PTHR13754">
    <property type="entry name" value="METALLO-BETA-LACTAMASE SUPERFAMILY PROTEIN"/>
    <property type="match status" value="1"/>
</dbReference>
<dbReference type="Proteomes" id="UP001500339">
    <property type="component" value="Unassembled WGS sequence"/>
</dbReference>
<dbReference type="InterPro" id="IPR036866">
    <property type="entry name" value="RibonucZ/Hydroxyglut_hydro"/>
</dbReference>